<organism evidence="1 2">
    <name type="scientific">Lysinibacillus sphaericus</name>
    <name type="common">Bacillus sphaericus</name>
    <dbReference type="NCBI Taxonomy" id="1421"/>
    <lineage>
        <taxon>Bacteria</taxon>
        <taxon>Bacillati</taxon>
        <taxon>Bacillota</taxon>
        <taxon>Bacilli</taxon>
        <taxon>Bacillales</taxon>
        <taxon>Bacillaceae</taxon>
        <taxon>Lysinibacillus</taxon>
    </lineage>
</organism>
<accession>A0A2S5CV40</accession>
<dbReference type="Gene3D" id="3.50.50.60">
    <property type="entry name" value="FAD/NAD(P)-binding domain"/>
    <property type="match status" value="1"/>
</dbReference>
<sequence length="419" mass="46936">MIPEYHLAICGTGPANISPLVYLEEENKLDSLLNKGVIAIDKSLNVGLGALGEYKITANSIGSVFFEIFKNCDSDLFKFINKKSSYSKLKEYELTAPPLPLVGDFLSDIGRFISNKIINNSNSELCLSSQVTEIKLRTDNKFEVTYQNLLSPGAPKKILAKNIFFNIGGIQTSLFKNYKFPDGKVVCNSNEFLQGKEDEKIHELIADRTEPIEISIIGSSHSAFSCLYRFKNHFSLLNPEKSNITLIHRSPIKLFYNSLDEATSDHYPVDLTEDICKLSGRINRYSGLRYDSFFLGREVLNNIYPNICLKSVEKLDNNIINSSQIVINATGYKSNIIEIIDNFGRAIPFAKENGSIITNHNCNPILTNGEYLDNFFTFGLGSGLRTSSENGGELNYKGRIDGVWVYQHEVGPRIECLVD</sequence>
<reference evidence="1 2" key="1">
    <citation type="submission" date="2017-11" db="EMBL/GenBank/DDBJ databases">
        <title>Genome sequence of Lysinibacillus sphaericus, a lignin-degrading bacteria isolated from municipal solid waste soil.</title>
        <authorList>
            <person name="Persinoti G.F."/>
            <person name="Paixao D.A."/>
            <person name="Bugg T.D."/>
            <person name="Squina F.M."/>
        </authorList>
    </citation>
    <scope>NUCLEOTIDE SEQUENCE [LARGE SCALE GENOMIC DNA]</scope>
    <source>
        <strain evidence="1 2">A1</strain>
    </source>
</reference>
<dbReference type="InterPro" id="IPR036188">
    <property type="entry name" value="FAD/NAD-bd_sf"/>
</dbReference>
<proteinExistence type="predicted"/>
<name>A0A2S5CV40_LYSSH</name>
<dbReference type="RefSeq" id="WP_103977781.1">
    <property type="nucleotide sequence ID" value="NZ_PGLV01000003.1"/>
</dbReference>
<evidence type="ECO:0000313" key="1">
    <source>
        <dbReference type="EMBL" id="POZ54689.1"/>
    </source>
</evidence>
<keyword evidence="2" id="KW-1185">Reference proteome</keyword>
<dbReference type="EC" id="1.1.5.4" evidence="1"/>
<protein>
    <submittedName>
        <fullName evidence="1">Malate:quinone oxidoreductase</fullName>
        <ecNumber evidence="1">1.1.5.4</ecNumber>
    </submittedName>
</protein>
<keyword evidence="1" id="KW-0560">Oxidoreductase</keyword>
<dbReference type="AlphaFoldDB" id="A0A2S5CV40"/>
<gene>
    <name evidence="1" type="primary">mqo</name>
    <name evidence="1" type="ORF">LYSIN_03549</name>
</gene>
<dbReference type="Proteomes" id="UP000237319">
    <property type="component" value="Unassembled WGS sequence"/>
</dbReference>
<evidence type="ECO:0000313" key="2">
    <source>
        <dbReference type="Proteomes" id="UP000237319"/>
    </source>
</evidence>
<comment type="caution">
    <text evidence="1">The sequence shown here is derived from an EMBL/GenBank/DDBJ whole genome shotgun (WGS) entry which is preliminary data.</text>
</comment>
<dbReference type="GO" id="GO:0008924">
    <property type="term" value="F:L-malate dehydrogenase (quinone) activity"/>
    <property type="evidence" value="ECO:0007669"/>
    <property type="project" value="UniProtKB-EC"/>
</dbReference>
<dbReference type="EMBL" id="PGLV01000003">
    <property type="protein sequence ID" value="POZ54689.1"/>
    <property type="molecule type" value="Genomic_DNA"/>
</dbReference>